<dbReference type="Gene3D" id="1.10.287.950">
    <property type="entry name" value="Methyl-accepting chemotaxis protein"/>
    <property type="match status" value="1"/>
</dbReference>
<evidence type="ECO:0000259" key="8">
    <source>
        <dbReference type="PROSITE" id="PS50885"/>
    </source>
</evidence>
<keyword evidence="2" id="KW-0145">Chemotaxis</keyword>
<feature type="domain" description="HAMP" evidence="8">
    <location>
        <begin position="503"/>
        <end position="549"/>
    </location>
</feature>
<proteinExistence type="inferred from homology"/>
<evidence type="ECO:0000313" key="10">
    <source>
        <dbReference type="Proteomes" id="UP000310597"/>
    </source>
</evidence>
<dbReference type="InterPro" id="IPR004089">
    <property type="entry name" value="MCPsignal_dom"/>
</dbReference>
<dbReference type="GO" id="GO:0006935">
    <property type="term" value="P:chemotaxis"/>
    <property type="evidence" value="ECO:0007669"/>
    <property type="project" value="UniProtKB-KW"/>
</dbReference>
<feature type="coiled-coil region" evidence="5">
    <location>
        <begin position="87"/>
        <end position="140"/>
    </location>
</feature>
<dbReference type="InterPro" id="IPR003660">
    <property type="entry name" value="HAMP_dom"/>
</dbReference>
<evidence type="ECO:0000256" key="5">
    <source>
        <dbReference type="SAM" id="Coils"/>
    </source>
</evidence>
<keyword evidence="6" id="KW-0472">Membrane</keyword>
<dbReference type="OrthoDB" id="5349256at2"/>
<feature type="transmembrane region" description="Helical" evidence="6">
    <location>
        <begin position="58"/>
        <end position="83"/>
    </location>
</feature>
<feature type="domain" description="Methyl-accepting transducer" evidence="7">
    <location>
        <begin position="554"/>
        <end position="783"/>
    </location>
</feature>
<dbReference type="CDD" id="cd11386">
    <property type="entry name" value="MCP_signal"/>
    <property type="match status" value="1"/>
</dbReference>
<sequence length="825" mass="88551">MPPRRIFPHPIPGAEKDTSLPICAGLHLPLIPFADFAEAIFRSNRMARAGISRSFLSYLVRMGLVIVVCTAAVFATVFYSALVDRRAEQQSLKISQLSADLATLERTLASARDTEAKFRIDRKESRITDHAQQIAQASAQLKTLMAHETDMNLVESAARAGGLQDLLDGYEESFAIFADTRVVLGLDADSGLEGQLRAAVHAAEKMVAALALPKVEVTLLKMRRAEKDFIMRLDPKYIEKLDKEIETFKSYPETMFVSPQHRERTLAKLTEYQDAFHQYADLARQVDAITRACDDSYDAMPLALAALRDGLAADVRQMTATTDAAKMRGYILMLLAGGIGMLVLGVSAVRLFRATVTPLRAVTLAVQELAEGRTDITVPDARVSEVRSIGAALESFRTTILDRQRLEAESAAAAERAAQARIATAAQERAEMAERARQAEAERAAAAAAQAREHAAAEEIAAVVAACAEGDFSRRLRTDDKTGVFADLCAGMNRIGEAADDGLTAVRVALERLAARDLTHRMPTRFHGIFAEIAETMNRTTESLTGTLGDISVSATAVDTSAREIAGAADDLARRSERNAAMLEQTASALEQMSATVRSAANSAQTARSAVTEISSRAGAGHQVVSRAVSAMDEIKASSEAIGRILQVIDDIAFQTNLLALNAGVEAARAGDAGRGFAVVASEVRALAQRSSEAAREIARLIETASSNVNRGVGLVHDSGQALREIVAGVEDVAQKIAEIVTASQETATGITEISNATTELDRTTQQNAAVFEETNAAVRSLQGEATALAEAVATFQLQREETWAPRPPVVEAPRPALFVSRRSA</sequence>
<dbReference type="InterPro" id="IPR032255">
    <property type="entry name" value="HBM"/>
</dbReference>
<dbReference type="Gene3D" id="6.10.340.10">
    <property type="match status" value="1"/>
</dbReference>
<dbReference type="GO" id="GO:0007165">
    <property type="term" value="P:signal transduction"/>
    <property type="evidence" value="ECO:0007669"/>
    <property type="project" value="UniProtKB-KW"/>
</dbReference>
<evidence type="ECO:0000256" key="6">
    <source>
        <dbReference type="SAM" id="Phobius"/>
    </source>
</evidence>
<dbReference type="InterPro" id="IPR051310">
    <property type="entry name" value="MCP_chemotaxis"/>
</dbReference>
<evidence type="ECO:0000256" key="1">
    <source>
        <dbReference type="ARBA" id="ARBA00004370"/>
    </source>
</evidence>
<dbReference type="Pfam" id="PF00015">
    <property type="entry name" value="MCPsignal"/>
    <property type="match status" value="1"/>
</dbReference>
<comment type="subcellular location">
    <subcellularLocation>
        <location evidence="1">Membrane</location>
    </subcellularLocation>
</comment>
<evidence type="ECO:0000259" key="7">
    <source>
        <dbReference type="PROSITE" id="PS50111"/>
    </source>
</evidence>
<dbReference type="Pfam" id="PF00672">
    <property type="entry name" value="HAMP"/>
    <property type="match status" value="1"/>
</dbReference>
<dbReference type="SMART" id="SM01358">
    <property type="entry name" value="HBM"/>
    <property type="match status" value="1"/>
</dbReference>
<dbReference type="SMART" id="SM00283">
    <property type="entry name" value="MA"/>
    <property type="match status" value="1"/>
</dbReference>
<dbReference type="FunFam" id="1.10.287.950:FF:000001">
    <property type="entry name" value="Methyl-accepting chemotaxis sensory transducer"/>
    <property type="match status" value="1"/>
</dbReference>
<name>A0A4U1JNJ9_RHOCA</name>
<dbReference type="PANTHER" id="PTHR43531:SF11">
    <property type="entry name" value="METHYL-ACCEPTING CHEMOTAXIS PROTEIN 3"/>
    <property type="match status" value="1"/>
</dbReference>
<keyword evidence="4" id="KW-0807">Transducer</keyword>
<comment type="similarity">
    <text evidence="3">Belongs to the methyl-accepting chemotaxis (MCP) protein family.</text>
</comment>
<dbReference type="SUPFAM" id="SSF58104">
    <property type="entry name" value="Methyl-accepting chemotaxis protein (MCP) signaling domain"/>
    <property type="match status" value="1"/>
</dbReference>
<organism evidence="9 10">
    <name type="scientific">Rhodobacter capsulatus</name>
    <name type="common">Rhodopseudomonas capsulata</name>
    <dbReference type="NCBI Taxonomy" id="1061"/>
    <lineage>
        <taxon>Bacteria</taxon>
        <taxon>Pseudomonadati</taxon>
        <taxon>Pseudomonadota</taxon>
        <taxon>Alphaproteobacteria</taxon>
        <taxon>Rhodobacterales</taxon>
        <taxon>Rhodobacter group</taxon>
        <taxon>Rhodobacter</taxon>
    </lineage>
</organism>
<dbReference type="AlphaFoldDB" id="A0A4U1JNJ9"/>
<keyword evidence="6" id="KW-0812">Transmembrane</keyword>
<dbReference type="GO" id="GO:0016020">
    <property type="term" value="C:membrane"/>
    <property type="evidence" value="ECO:0007669"/>
    <property type="project" value="UniProtKB-SubCell"/>
</dbReference>
<evidence type="ECO:0000256" key="3">
    <source>
        <dbReference type="ARBA" id="ARBA00029447"/>
    </source>
</evidence>
<dbReference type="EMBL" id="SWJZ01000097">
    <property type="protein sequence ID" value="TKD14589.1"/>
    <property type="molecule type" value="Genomic_DNA"/>
</dbReference>
<dbReference type="PROSITE" id="PS50885">
    <property type="entry name" value="HAMP"/>
    <property type="match status" value="2"/>
</dbReference>
<reference evidence="9 10" key="1">
    <citation type="submission" date="2019-04" db="EMBL/GenBank/DDBJ databases">
        <title>Draft Whole-Genome sequence of the purple photosynthetic bacterium Rhodobacter capsulatus SP108 with an indigenous class A beta-lactamase.</title>
        <authorList>
            <person name="Robertson S."/>
            <person name="Meyer T.E."/>
            <person name="Kyndt J.A."/>
        </authorList>
    </citation>
    <scope>NUCLEOTIDE SEQUENCE [LARGE SCALE GENOMIC DNA]</scope>
    <source>
        <strain evidence="9 10">SP108</strain>
    </source>
</reference>
<dbReference type="PROSITE" id="PS50111">
    <property type="entry name" value="CHEMOTAXIS_TRANSDUC_2"/>
    <property type="match status" value="1"/>
</dbReference>
<dbReference type="Proteomes" id="UP000310597">
    <property type="component" value="Unassembled WGS sequence"/>
</dbReference>
<comment type="caution">
    <text evidence="9">The sequence shown here is derived from an EMBL/GenBank/DDBJ whole genome shotgun (WGS) entry which is preliminary data.</text>
</comment>
<feature type="domain" description="HAMP" evidence="8">
    <location>
        <begin position="353"/>
        <end position="405"/>
    </location>
</feature>
<evidence type="ECO:0000256" key="4">
    <source>
        <dbReference type="PROSITE-ProRule" id="PRU00284"/>
    </source>
</evidence>
<dbReference type="SMART" id="SM00304">
    <property type="entry name" value="HAMP"/>
    <property type="match status" value="3"/>
</dbReference>
<accession>A0A4U1JNJ9</accession>
<evidence type="ECO:0000256" key="2">
    <source>
        <dbReference type="ARBA" id="ARBA00022500"/>
    </source>
</evidence>
<feature type="transmembrane region" description="Helical" evidence="6">
    <location>
        <begin position="330"/>
        <end position="352"/>
    </location>
</feature>
<dbReference type="Gene3D" id="1.20.120.1530">
    <property type="match status" value="1"/>
</dbReference>
<dbReference type="PANTHER" id="PTHR43531">
    <property type="entry name" value="PROTEIN ICFG"/>
    <property type="match status" value="1"/>
</dbReference>
<gene>
    <name evidence="9" type="ORF">FBT96_17665</name>
</gene>
<protein>
    <submittedName>
        <fullName evidence="9">HAMP domain-containing protein</fullName>
    </submittedName>
</protein>
<evidence type="ECO:0000313" key="9">
    <source>
        <dbReference type="EMBL" id="TKD14589.1"/>
    </source>
</evidence>
<keyword evidence="5" id="KW-0175">Coiled coil</keyword>
<keyword evidence="6" id="KW-1133">Transmembrane helix</keyword>
<feature type="coiled-coil region" evidence="5">
    <location>
        <begin position="403"/>
        <end position="449"/>
    </location>
</feature>